<evidence type="ECO:0000256" key="6">
    <source>
        <dbReference type="ARBA" id="ARBA00022729"/>
    </source>
</evidence>
<organism evidence="12 13">
    <name type="scientific">Strongylus vulgaris</name>
    <name type="common">Blood worm</name>
    <dbReference type="NCBI Taxonomy" id="40348"/>
    <lineage>
        <taxon>Eukaryota</taxon>
        <taxon>Metazoa</taxon>
        <taxon>Ecdysozoa</taxon>
        <taxon>Nematoda</taxon>
        <taxon>Chromadorea</taxon>
        <taxon>Rhabditida</taxon>
        <taxon>Rhabditina</taxon>
        <taxon>Rhabditomorpha</taxon>
        <taxon>Strongyloidea</taxon>
        <taxon>Strongylidae</taxon>
        <taxon>Strongylus</taxon>
    </lineage>
</organism>
<dbReference type="InterPro" id="IPR035595">
    <property type="entry name" value="UDP_glycos_trans_CS"/>
</dbReference>
<evidence type="ECO:0000256" key="11">
    <source>
        <dbReference type="RuleBase" id="RU362059"/>
    </source>
</evidence>
<dbReference type="GO" id="GO:0016020">
    <property type="term" value="C:membrane"/>
    <property type="evidence" value="ECO:0007669"/>
    <property type="project" value="UniProtKB-SubCell"/>
</dbReference>
<dbReference type="SUPFAM" id="SSF53756">
    <property type="entry name" value="UDP-Glycosyltransferase/glycogen phosphorylase"/>
    <property type="match status" value="1"/>
</dbReference>
<keyword evidence="6" id="KW-0732">Signal</keyword>
<dbReference type="PANTHER" id="PTHR48043:SF23">
    <property type="entry name" value="UDP-GLUCURONOSYLTRANSFERASE"/>
    <property type="match status" value="1"/>
</dbReference>
<evidence type="ECO:0000256" key="5">
    <source>
        <dbReference type="ARBA" id="ARBA00022692"/>
    </source>
</evidence>
<dbReference type="PROSITE" id="PS00375">
    <property type="entry name" value="UDPGT"/>
    <property type="match status" value="1"/>
</dbReference>
<comment type="similarity">
    <text evidence="2 10">Belongs to the UDP-glycosyltransferase family.</text>
</comment>
<dbReference type="Proteomes" id="UP000270094">
    <property type="component" value="Unassembled WGS sequence"/>
</dbReference>
<reference evidence="12 13" key="1">
    <citation type="submission" date="2018-11" db="EMBL/GenBank/DDBJ databases">
        <authorList>
            <consortium name="Pathogen Informatics"/>
        </authorList>
    </citation>
    <scope>NUCLEOTIDE SEQUENCE [LARGE SCALE GENOMIC DNA]</scope>
</reference>
<dbReference type="AlphaFoldDB" id="A0A3P7JSQ1"/>
<comment type="catalytic activity">
    <reaction evidence="9 11">
        <text>glucuronate acceptor + UDP-alpha-D-glucuronate = acceptor beta-D-glucuronoside + UDP + H(+)</text>
        <dbReference type="Rhea" id="RHEA:21032"/>
        <dbReference type="ChEBI" id="CHEBI:15378"/>
        <dbReference type="ChEBI" id="CHEBI:58052"/>
        <dbReference type="ChEBI" id="CHEBI:58223"/>
        <dbReference type="ChEBI" id="CHEBI:132367"/>
        <dbReference type="ChEBI" id="CHEBI:132368"/>
        <dbReference type="EC" id="2.4.1.17"/>
    </reaction>
</comment>
<dbReference type="Pfam" id="PF00201">
    <property type="entry name" value="UDPGT"/>
    <property type="match status" value="1"/>
</dbReference>
<evidence type="ECO:0000256" key="7">
    <source>
        <dbReference type="ARBA" id="ARBA00022989"/>
    </source>
</evidence>
<dbReference type="InterPro" id="IPR050271">
    <property type="entry name" value="UDP-glycosyltransferase"/>
</dbReference>
<feature type="non-terminal residue" evidence="12">
    <location>
        <position position="1"/>
    </location>
</feature>
<evidence type="ECO:0000256" key="2">
    <source>
        <dbReference type="ARBA" id="ARBA00009995"/>
    </source>
</evidence>
<evidence type="ECO:0000256" key="10">
    <source>
        <dbReference type="RuleBase" id="RU003718"/>
    </source>
</evidence>
<evidence type="ECO:0000256" key="9">
    <source>
        <dbReference type="ARBA" id="ARBA00047475"/>
    </source>
</evidence>
<evidence type="ECO:0000256" key="8">
    <source>
        <dbReference type="ARBA" id="ARBA00023136"/>
    </source>
</evidence>
<sequence length="203" mass="22906">YPDVTFIWKYEKPNDAAFSEGVKNLILSSWTPQSDLLADDRLTLFITHGGAGSMMESATSAKPLIVVPLFGDQTRNAKLITKFGFGIHLNKASLVDSNVLRNAIEEIFNNTKYKKAADRIRDILAKRPFTPEEKLIKTIDLAITFGQIPELLVSGRNLSTFVYHNIDIFIIFTAVCSLILFSLIYCLRRLIRVTPLDIKLKNQ</sequence>
<keyword evidence="13" id="KW-1185">Reference proteome</keyword>
<dbReference type="OrthoDB" id="5835829at2759"/>
<dbReference type="EMBL" id="UYYB01114683">
    <property type="protein sequence ID" value="VDM81824.1"/>
    <property type="molecule type" value="Genomic_DNA"/>
</dbReference>
<comment type="subcellular location">
    <subcellularLocation>
        <location evidence="1 11">Membrane</location>
        <topology evidence="1 11">Single-pass membrane protein</topology>
    </subcellularLocation>
</comment>
<dbReference type="EC" id="2.4.1.17" evidence="11"/>
<keyword evidence="7 11" id="KW-1133">Transmembrane helix</keyword>
<dbReference type="CDD" id="cd03784">
    <property type="entry name" value="GT1_Gtf-like"/>
    <property type="match status" value="1"/>
</dbReference>
<feature type="transmembrane region" description="Helical" evidence="11">
    <location>
        <begin position="168"/>
        <end position="187"/>
    </location>
</feature>
<evidence type="ECO:0000256" key="1">
    <source>
        <dbReference type="ARBA" id="ARBA00004167"/>
    </source>
</evidence>
<proteinExistence type="inferred from homology"/>
<gene>
    <name evidence="12" type="ORF">SVUK_LOCUS16822</name>
</gene>
<protein>
    <recommendedName>
        <fullName evidence="11">UDP-glucuronosyltransferase</fullName>
        <ecNumber evidence="11">2.4.1.17</ecNumber>
    </recommendedName>
</protein>
<keyword evidence="4 10" id="KW-0808">Transferase</keyword>
<evidence type="ECO:0000256" key="3">
    <source>
        <dbReference type="ARBA" id="ARBA00022676"/>
    </source>
</evidence>
<evidence type="ECO:0000313" key="13">
    <source>
        <dbReference type="Proteomes" id="UP000270094"/>
    </source>
</evidence>
<keyword evidence="5 11" id="KW-0812">Transmembrane</keyword>
<dbReference type="GO" id="GO:0015020">
    <property type="term" value="F:glucuronosyltransferase activity"/>
    <property type="evidence" value="ECO:0007669"/>
    <property type="project" value="UniProtKB-EC"/>
</dbReference>
<keyword evidence="8 11" id="KW-0472">Membrane</keyword>
<dbReference type="InterPro" id="IPR002213">
    <property type="entry name" value="UDP_glucos_trans"/>
</dbReference>
<name>A0A3P7JSQ1_STRVU</name>
<dbReference type="PANTHER" id="PTHR48043">
    <property type="entry name" value="EG:EG0003.4 PROTEIN-RELATED"/>
    <property type="match status" value="1"/>
</dbReference>
<accession>A0A3P7JSQ1</accession>
<keyword evidence="3 10" id="KW-0328">Glycosyltransferase</keyword>
<evidence type="ECO:0000313" key="12">
    <source>
        <dbReference type="EMBL" id="VDM81824.1"/>
    </source>
</evidence>
<evidence type="ECO:0000256" key="4">
    <source>
        <dbReference type="ARBA" id="ARBA00022679"/>
    </source>
</evidence>
<dbReference type="Gene3D" id="3.40.50.2000">
    <property type="entry name" value="Glycogen Phosphorylase B"/>
    <property type="match status" value="1"/>
</dbReference>
<dbReference type="FunFam" id="3.40.50.2000:FF:000038">
    <property type="entry name" value="UDP-GlucuronosylTransferase"/>
    <property type="match status" value="1"/>
</dbReference>